<keyword evidence="1 7" id="KW-0637">Prenyltransferase</keyword>
<dbReference type="PANTHER" id="PTHR43374">
    <property type="entry name" value="FLAVIN PRENYLTRANSFERASE"/>
    <property type="match status" value="1"/>
</dbReference>
<evidence type="ECO:0000256" key="4">
    <source>
        <dbReference type="ARBA" id="ARBA00022679"/>
    </source>
</evidence>
<dbReference type="NCBIfam" id="NF004685">
    <property type="entry name" value="PRK06029.1"/>
    <property type="match status" value="1"/>
</dbReference>
<feature type="binding site" evidence="7">
    <location>
        <begin position="121"/>
        <end position="124"/>
    </location>
    <ligand>
        <name>FMN</name>
        <dbReference type="ChEBI" id="CHEBI:58210"/>
    </ligand>
</feature>
<dbReference type="GO" id="GO:0016831">
    <property type="term" value="F:carboxy-lyase activity"/>
    <property type="evidence" value="ECO:0007669"/>
    <property type="project" value="TreeGrafter"/>
</dbReference>
<comment type="caution">
    <text evidence="7">Lacks conserved residue(s) required for the propagation of feature annotation.</text>
</comment>
<protein>
    <recommendedName>
        <fullName evidence="7">Flavin prenyltransferase UbiX</fullName>
        <ecNumber evidence="7">2.5.1.129</ecNumber>
    </recommendedName>
</protein>
<feature type="binding site" evidence="7">
    <location>
        <begin position="30"/>
        <end position="32"/>
    </location>
    <ligand>
        <name>FMN</name>
        <dbReference type="ChEBI" id="CHEBI:58210"/>
    </ligand>
</feature>
<dbReference type="SUPFAM" id="SSF52507">
    <property type="entry name" value="Homo-oligomeric flavin-containing Cys decarboxylases, HFCD"/>
    <property type="match status" value="1"/>
</dbReference>
<dbReference type="NCBIfam" id="TIGR00421">
    <property type="entry name" value="ubiX_pad"/>
    <property type="match status" value="1"/>
</dbReference>
<keyword evidence="10" id="KW-1185">Reference proteome</keyword>
<evidence type="ECO:0000256" key="2">
    <source>
        <dbReference type="ARBA" id="ARBA00022630"/>
    </source>
</evidence>
<evidence type="ECO:0000256" key="3">
    <source>
        <dbReference type="ARBA" id="ARBA00022643"/>
    </source>
</evidence>
<dbReference type="InterPro" id="IPR036551">
    <property type="entry name" value="Flavin_trans-like"/>
</dbReference>
<dbReference type="HAMAP" id="MF_01984">
    <property type="entry name" value="ubiX_pad"/>
    <property type="match status" value="1"/>
</dbReference>
<evidence type="ECO:0000256" key="7">
    <source>
        <dbReference type="HAMAP-Rule" id="MF_01984"/>
    </source>
</evidence>
<reference evidence="9 10" key="1">
    <citation type="submission" date="2016-10" db="EMBL/GenBank/DDBJ databases">
        <authorList>
            <person name="de Groot N.N."/>
        </authorList>
    </citation>
    <scope>NUCLEOTIDE SEQUENCE [LARGE SCALE GENOMIC DNA]</scope>
    <source>
        <strain evidence="9 10">BH539</strain>
    </source>
</reference>
<gene>
    <name evidence="7" type="primary">ubiX</name>
    <name evidence="9" type="ORF">SAMN05216571_11231</name>
</gene>
<feature type="binding site" evidence="7">
    <location>
        <position position="202"/>
    </location>
    <ligand>
        <name>dimethylallyl phosphate</name>
        <dbReference type="ChEBI" id="CHEBI:88052"/>
    </ligand>
</feature>
<dbReference type="InterPro" id="IPR004507">
    <property type="entry name" value="UbiX-like"/>
</dbReference>
<name>A0A1G7TYC5_9GAMM</name>
<dbReference type="STRING" id="284577.SAMN05216571_11231"/>
<dbReference type="OrthoDB" id="9781577at2"/>
<dbReference type="Pfam" id="PF02441">
    <property type="entry name" value="Flavoprotein"/>
    <property type="match status" value="1"/>
</dbReference>
<dbReference type="Proteomes" id="UP000198641">
    <property type="component" value="Unassembled WGS sequence"/>
</dbReference>
<comment type="catalytic activity">
    <reaction evidence="5 7">
        <text>dimethylallyl phosphate + FMNH2 = prenylated FMNH2 + phosphate</text>
        <dbReference type="Rhea" id="RHEA:37743"/>
        <dbReference type="ChEBI" id="CHEBI:43474"/>
        <dbReference type="ChEBI" id="CHEBI:57618"/>
        <dbReference type="ChEBI" id="CHEBI:87467"/>
        <dbReference type="ChEBI" id="CHEBI:88052"/>
        <dbReference type="EC" id="2.5.1.129"/>
    </reaction>
</comment>
<keyword evidence="4 7" id="KW-0808">Transferase</keyword>
<proteinExistence type="inferred from homology"/>
<evidence type="ECO:0000313" key="9">
    <source>
        <dbReference type="EMBL" id="SDG40081.1"/>
    </source>
</evidence>
<dbReference type="Gene3D" id="3.40.50.1950">
    <property type="entry name" value="Flavin prenyltransferase-like"/>
    <property type="match status" value="1"/>
</dbReference>
<dbReference type="FunFam" id="3.40.50.1950:FF:000001">
    <property type="entry name" value="Flavin prenyltransferase UbiX"/>
    <property type="match status" value="1"/>
</dbReference>
<dbReference type="InterPro" id="IPR003382">
    <property type="entry name" value="Flavoprotein"/>
</dbReference>
<feature type="domain" description="Flavoprotein" evidence="8">
    <location>
        <begin position="24"/>
        <end position="207"/>
    </location>
</feature>
<evidence type="ECO:0000259" key="8">
    <source>
        <dbReference type="Pfam" id="PF02441"/>
    </source>
</evidence>
<dbReference type="AlphaFoldDB" id="A0A1G7TYC5"/>
<dbReference type="RefSeq" id="WP_092527362.1">
    <property type="nucleotide sequence ID" value="NZ_FNCI01000012.1"/>
</dbReference>
<feature type="binding site" evidence="7">
    <location>
        <position position="56"/>
    </location>
    <ligand>
        <name>FMN</name>
        <dbReference type="ChEBI" id="CHEBI:58210"/>
    </ligand>
</feature>
<evidence type="ECO:0000256" key="1">
    <source>
        <dbReference type="ARBA" id="ARBA00022602"/>
    </source>
</evidence>
<accession>A0A1G7TYC5</accession>
<comment type="similarity">
    <text evidence="6 7">Belongs to the UbiX/PAD1 family.</text>
</comment>
<feature type="binding site" evidence="7">
    <location>
        <position position="156"/>
    </location>
    <ligand>
        <name>FMN</name>
        <dbReference type="ChEBI" id="CHEBI:58210"/>
    </ligand>
</feature>
<keyword evidence="2 7" id="KW-0285">Flavoprotein</keyword>
<evidence type="ECO:0000256" key="6">
    <source>
        <dbReference type="ARBA" id="ARBA00060793"/>
    </source>
</evidence>
<dbReference type="GO" id="GO:0106141">
    <property type="term" value="F:flavin prenyltransferase activity"/>
    <property type="evidence" value="ECO:0007669"/>
    <property type="project" value="UniProtKB-EC"/>
</dbReference>
<evidence type="ECO:0000313" key="10">
    <source>
        <dbReference type="Proteomes" id="UP000198641"/>
    </source>
</evidence>
<evidence type="ECO:0000256" key="5">
    <source>
        <dbReference type="ARBA" id="ARBA00050612"/>
    </source>
</evidence>
<sequence>MAESHLSPQRSAQGSVAEGFAFPVTVALTGASGAQYGLRLIEALVAANHEVWVMISKAAHLVIATETDVKLPAQPERLTDALSSRSGARPGQIRCFAREDWMAPVASGSGAPSAMVVCPCSTGSLSAIACGASNNLIERAADVALKERRTLVLVPRETPFSAIHLEHMLSLTRMGAVILPAAPGFYHQPASIDDLIDFIVARILNQLGIEHRLMPRWGESPASDGREGI</sequence>
<dbReference type="EMBL" id="FNCI01000012">
    <property type="protein sequence ID" value="SDG40081.1"/>
    <property type="molecule type" value="Genomic_DNA"/>
</dbReference>
<organism evidence="9 10">
    <name type="scientific">Onishia taeanensis</name>
    <dbReference type="NCBI Taxonomy" id="284577"/>
    <lineage>
        <taxon>Bacteria</taxon>
        <taxon>Pseudomonadati</taxon>
        <taxon>Pseudomonadota</taxon>
        <taxon>Gammaproteobacteria</taxon>
        <taxon>Oceanospirillales</taxon>
        <taxon>Halomonadaceae</taxon>
        <taxon>Onishia</taxon>
    </lineage>
</organism>
<comment type="function">
    <text evidence="7">Flavin prenyltransferase that catalyzes the synthesis of the prenylated FMN cofactor (prenyl-FMN) for 4-hydroxy-3-polyprenylbenzoic acid decarboxylase UbiD. The prenyltransferase is metal-independent and links a dimethylallyl moiety from dimethylallyl monophosphate (DMAP) to the flavin N5 and C6 atoms of FMN.</text>
</comment>
<feature type="binding site" evidence="7">
    <location>
        <position position="186"/>
    </location>
    <ligand>
        <name>dimethylallyl phosphate</name>
        <dbReference type="ChEBI" id="CHEBI:88052"/>
    </ligand>
</feature>
<keyword evidence="3 7" id="KW-0288">FMN</keyword>
<dbReference type="EC" id="2.5.1.129" evidence="7"/>
<dbReference type="PANTHER" id="PTHR43374:SF1">
    <property type="entry name" value="FLAVIN PRENYLTRANSFERASE PAD1, MITOCHONDRIAL"/>
    <property type="match status" value="1"/>
</dbReference>